<dbReference type="EMBL" id="VTXP01000008">
    <property type="protein sequence ID" value="NOJ24242.1"/>
    <property type="molecule type" value="Genomic_DNA"/>
</dbReference>
<organism evidence="2 3">
    <name type="scientific">Vibrio coralliilyticus</name>
    <dbReference type="NCBI Taxonomy" id="190893"/>
    <lineage>
        <taxon>Bacteria</taxon>
        <taxon>Pseudomonadati</taxon>
        <taxon>Pseudomonadota</taxon>
        <taxon>Gammaproteobacteria</taxon>
        <taxon>Vibrionales</taxon>
        <taxon>Vibrionaceae</taxon>
        <taxon>Vibrio</taxon>
    </lineage>
</organism>
<dbReference type="AlphaFoldDB" id="A0AAP6ZSK4"/>
<evidence type="ECO:0000259" key="1">
    <source>
        <dbReference type="Pfam" id="PF13614"/>
    </source>
</evidence>
<comment type="caution">
    <text evidence="2">The sequence shown here is derived from an EMBL/GenBank/DDBJ whole genome shotgun (WGS) entry which is preliminary data.</text>
</comment>
<sequence length="399" mass="45537">MDTLQTTATFQNLKEGADRYIKRRNLRLLANHRKELRNFTRAEASTYLDIDAKTLDKYVATAEIDPRRHEESQWSIDMAEMYRVRDLLPDALRKEPKFARSEKQSMQVVVIQNQKGGVGKTVSAATLASGLATEFHQEYRVGLIDMDGQATLSMYYAPESEMEGCLSIGDLMMRNFELDEGETYEQAVSEAFLETTIPNLRILPASQTDRAIEGWFHEQVFSQKLASPYSLLREIIAAVEDEFDILIIDTPPSLGYATYNAYFAATSVVFPLSITENDIDATCSYFSYIPQVWALLANADHQGYDFMKILLTNHRDSSTTTELMNSLYDHFASYLYSKEFKHSEAIRQSSSLLSTVFDMSKSEYPKSKATFQSAQQNAYEVTSQILRDIINVWREQEQA</sequence>
<feature type="domain" description="AAA" evidence="1">
    <location>
        <begin position="106"/>
        <end position="275"/>
    </location>
</feature>
<dbReference type="SUPFAM" id="SSF52540">
    <property type="entry name" value="P-loop containing nucleoside triphosphate hydrolases"/>
    <property type="match status" value="1"/>
</dbReference>
<proteinExistence type="predicted"/>
<dbReference type="InterPro" id="IPR025669">
    <property type="entry name" value="AAA_dom"/>
</dbReference>
<dbReference type="CDD" id="cd02042">
    <property type="entry name" value="ParAB_family"/>
    <property type="match status" value="1"/>
</dbReference>
<accession>A0AAP6ZSK4</accession>
<dbReference type="Proteomes" id="UP000576645">
    <property type="component" value="Unassembled WGS sequence"/>
</dbReference>
<evidence type="ECO:0000313" key="3">
    <source>
        <dbReference type="Proteomes" id="UP000576645"/>
    </source>
</evidence>
<gene>
    <name evidence="2" type="ORF">F0238_16020</name>
</gene>
<dbReference type="InterPro" id="IPR027417">
    <property type="entry name" value="P-loop_NTPase"/>
</dbReference>
<dbReference type="RefSeq" id="WP_171353162.1">
    <property type="nucleotide sequence ID" value="NZ_VTXP01000008.1"/>
</dbReference>
<dbReference type="InterPro" id="IPR050678">
    <property type="entry name" value="DNA_Partitioning_ATPase"/>
</dbReference>
<dbReference type="PANTHER" id="PTHR13696">
    <property type="entry name" value="P-LOOP CONTAINING NUCLEOSIDE TRIPHOSPHATE HYDROLASE"/>
    <property type="match status" value="1"/>
</dbReference>
<evidence type="ECO:0000313" key="2">
    <source>
        <dbReference type="EMBL" id="NOJ24242.1"/>
    </source>
</evidence>
<dbReference type="Pfam" id="PF13614">
    <property type="entry name" value="AAA_31"/>
    <property type="match status" value="1"/>
</dbReference>
<dbReference type="PANTHER" id="PTHR13696:SF52">
    <property type="entry name" value="PARA FAMILY PROTEIN CT_582"/>
    <property type="match status" value="1"/>
</dbReference>
<dbReference type="Gene3D" id="3.40.50.300">
    <property type="entry name" value="P-loop containing nucleotide triphosphate hydrolases"/>
    <property type="match status" value="1"/>
</dbReference>
<reference evidence="2 3" key="1">
    <citation type="submission" date="2019-09" db="EMBL/GenBank/DDBJ databases">
        <title>Draft genome sequencing and comparative genomics of hatchery-associated Vibrios.</title>
        <authorList>
            <person name="Kehlet-Delgado H."/>
            <person name="Mueller R.S."/>
        </authorList>
    </citation>
    <scope>NUCLEOTIDE SEQUENCE [LARGE SCALE GENOMIC DNA]</scope>
    <source>
        <strain evidence="2 3">09-121-3</strain>
    </source>
</reference>
<name>A0AAP6ZSK4_9VIBR</name>
<protein>
    <submittedName>
        <fullName evidence="2">AAA family ATPase</fullName>
    </submittedName>
</protein>